<keyword evidence="3" id="KW-1185">Reference proteome</keyword>
<gene>
    <name evidence="2" type="ORF">HannXRQ_Chr05g0136151</name>
</gene>
<protein>
    <submittedName>
        <fullName evidence="2">Uncharacterized protein</fullName>
    </submittedName>
</protein>
<dbReference type="AlphaFoldDB" id="A0A251ULX7"/>
<dbReference type="EMBL" id="CM007894">
    <property type="protein sequence ID" value="OTG24387.1"/>
    <property type="molecule type" value="Genomic_DNA"/>
</dbReference>
<organism evidence="2 3">
    <name type="scientific">Helianthus annuus</name>
    <name type="common">Common sunflower</name>
    <dbReference type="NCBI Taxonomy" id="4232"/>
    <lineage>
        <taxon>Eukaryota</taxon>
        <taxon>Viridiplantae</taxon>
        <taxon>Streptophyta</taxon>
        <taxon>Embryophyta</taxon>
        <taxon>Tracheophyta</taxon>
        <taxon>Spermatophyta</taxon>
        <taxon>Magnoliopsida</taxon>
        <taxon>eudicotyledons</taxon>
        <taxon>Gunneridae</taxon>
        <taxon>Pentapetalae</taxon>
        <taxon>asterids</taxon>
        <taxon>campanulids</taxon>
        <taxon>Asterales</taxon>
        <taxon>Asteraceae</taxon>
        <taxon>Asteroideae</taxon>
        <taxon>Heliantheae alliance</taxon>
        <taxon>Heliantheae</taxon>
        <taxon>Helianthus</taxon>
    </lineage>
</organism>
<evidence type="ECO:0000313" key="2">
    <source>
        <dbReference type="EMBL" id="OTG24387.1"/>
    </source>
</evidence>
<feature type="region of interest" description="Disordered" evidence="1">
    <location>
        <begin position="1"/>
        <end position="24"/>
    </location>
</feature>
<evidence type="ECO:0000256" key="1">
    <source>
        <dbReference type="SAM" id="MobiDB-lite"/>
    </source>
</evidence>
<dbReference type="InParanoid" id="A0A251ULX7"/>
<reference evidence="3" key="1">
    <citation type="journal article" date="2017" name="Nature">
        <title>The sunflower genome provides insights into oil metabolism, flowering and Asterid evolution.</title>
        <authorList>
            <person name="Badouin H."/>
            <person name="Gouzy J."/>
            <person name="Grassa C.J."/>
            <person name="Murat F."/>
            <person name="Staton S.E."/>
            <person name="Cottret L."/>
            <person name="Lelandais-Briere C."/>
            <person name="Owens G.L."/>
            <person name="Carrere S."/>
            <person name="Mayjonade B."/>
            <person name="Legrand L."/>
            <person name="Gill N."/>
            <person name="Kane N.C."/>
            <person name="Bowers J.E."/>
            <person name="Hubner S."/>
            <person name="Bellec A."/>
            <person name="Berard A."/>
            <person name="Berges H."/>
            <person name="Blanchet N."/>
            <person name="Boniface M.C."/>
            <person name="Brunel D."/>
            <person name="Catrice O."/>
            <person name="Chaidir N."/>
            <person name="Claudel C."/>
            <person name="Donnadieu C."/>
            <person name="Faraut T."/>
            <person name="Fievet G."/>
            <person name="Helmstetter N."/>
            <person name="King M."/>
            <person name="Knapp S.J."/>
            <person name="Lai Z."/>
            <person name="Le Paslier M.C."/>
            <person name="Lippi Y."/>
            <person name="Lorenzon L."/>
            <person name="Mandel J.R."/>
            <person name="Marage G."/>
            <person name="Marchand G."/>
            <person name="Marquand E."/>
            <person name="Bret-Mestries E."/>
            <person name="Morien E."/>
            <person name="Nambeesan S."/>
            <person name="Nguyen T."/>
            <person name="Pegot-Espagnet P."/>
            <person name="Pouilly N."/>
            <person name="Raftis F."/>
            <person name="Sallet E."/>
            <person name="Schiex T."/>
            <person name="Thomas J."/>
            <person name="Vandecasteele C."/>
            <person name="Vares D."/>
            <person name="Vear F."/>
            <person name="Vautrin S."/>
            <person name="Crespi M."/>
            <person name="Mangin B."/>
            <person name="Burke J.M."/>
            <person name="Salse J."/>
            <person name="Munos S."/>
            <person name="Vincourt P."/>
            <person name="Rieseberg L.H."/>
            <person name="Langlade N.B."/>
        </authorList>
    </citation>
    <scope>NUCLEOTIDE SEQUENCE [LARGE SCALE GENOMIC DNA]</scope>
    <source>
        <strain evidence="3">cv. SF193</strain>
    </source>
</reference>
<name>A0A251ULX7_HELAN</name>
<dbReference type="Proteomes" id="UP000215914">
    <property type="component" value="Chromosome 5"/>
</dbReference>
<proteinExistence type="predicted"/>
<sequence>MERLLNIGNGHRSSSRFKISESIPKEDNNQKNSLITFKITYANIDFDVGGW</sequence>
<evidence type="ECO:0000313" key="3">
    <source>
        <dbReference type="Proteomes" id="UP000215914"/>
    </source>
</evidence>
<accession>A0A251ULX7</accession>